<dbReference type="SUPFAM" id="SSF53850">
    <property type="entry name" value="Periplasmic binding protein-like II"/>
    <property type="match status" value="1"/>
</dbReference>
<dbReference type="Proteomes" id="UP000182321">
    <property type="component" value="Unassembled WGS sequence"/>
</dbReference>
<dbReference type="InterPro" id="IPR000847">
    <property type="entry name" value="LysR_HTH_N"/>
</dbReference>
<dbReference type="Pfam" id="PF03466">
    <property type="entry name" value="LysR_substrate"/>
    <property type="match status" value="1"/>
</dbReference>
<evidence type="ECO:0000256" key="1">
    <source>
        <dbReference type="ARBA" id="ARBA00009437"/>
    </source>
</evidence>
<dbReference type="PROSITE" id="PS50931">
    <property type="entry name" value="HTH_LYSR"/>
    <property type="match status" value="1"/>
</dbReference>
<keyword evidence="2" id="KW-0805">Transcription regulation</keyword>
<dbReference type="Gene3D" id="3.40.190.10">
    <property type="entry name" value="Periplasmic binding protein-like II"/>
    <property type="match status" value="2"/>
</dbReference>
<dbReference type="PANTHER" id="PTHR30346">
    <property type="entry name" value="TRANSCRIPTIONAL DUAL REGULATOR HCAR-RELATED"/>
    <property type="match status" value="1"/>
</dbReference>
<evidence type="ECO:0000259" key="5">
    <source>
        <dbReference type="PROSITE" id="PS50931"/>
    </source>
</evidence>
<reference evidence="7" key="1">
    <citation type="submission" date="2016-10" db="EMBL/GenBank/DDBJ databases">
        <authorList>
            <person name="Varghese N."/>
        </authorList>
    </citation>
    <scope>NUCLEOTIDE SEQUENCE [LARGE SCALE GENOMIC DNA]</scope>
    <source>
        <strain evidence="7">ACV-9</strain>
    </source>
</reference>
<dbReference type="EMBL" id="FNZX01000012">
    <property type="protein sequence ID" value="SEK83934.1"/>
    <property type="molecule type" value="Genomic_DNA"/>
</dbReference>
<proteinExistence type="inferred from homology"/>
<keyword evidence="4" id="KW-0804">Transcription</keyword>
<dbReference type="PRINTS" id="PR00039">
    <property type="entry name" value="HTHLYSR"/>
</dbReference>
<dbReference type="InterPro" id="IPR005119">
    <property type="entry name" value="LysR_subst-bd"/>
</dbReference>
<dbReference type="PANTHER" id="PTHR30346:SF28">
    <property type="entry name" value="HTH-TYPE TRANSCRIPTIONAL REGULATOR CYNR"/>
    <property type="match status" value="1"/>
</dbReference>
<dbReference type="GO" id="GO:0003677">
    <property type="term" value="F:DNA binding"/>
    <property type="evidence" value="ECO:0007669"/>
    <property type="project" value="UniProtKB-KW"/>
</dbReference>
<evidence type="ECO:0000256" key="4">
    <source>
        <dbReference type="ARBA" id="ARBA00023163"/>
    </source>
</evidence>
<sequence>MNDKQIECFLQTAKHLSFTKAAQNLYLPQPAVSRYISALEEELGVNLFIRENSRHISLSDEGTLYFNFFQRYFAELHNIRKMLANTTNHIRLGYNIGWNVSSFLPKVVNECRSEDPDFMISFECLGFRDLLQALEDKHLDAIITSSDYVEGRADLVRYKFTSIPRIVVYSELLPDFDKIKTAADFASYTFYMIDDPRVGELCQDIELLFRPYGFVPRFTAVPNINTVFASVENGLGVAVLDGWYQGIHHPGIHYFNLNDHLPISIAWKRNTISSSIDMLYKKINEHFKSID</sequence>
<protein>
    <submittedName>
        <fullName evidence="6">DNA-binding transcriptional regulator, LysR family</fullName>
    </submittedName>
</protein>
<dbReference type="AlphaFoldDB" id="A0A1H7KBL1"/>
<keyword evidence="7" id="KW-1185">Reference proteome</keyword>
<dbReference type="GO" id="GO:0003700">
    <property type="term" value="F:DNA-binding transcription factor activity"/>
    <property type="evidence" value="ECO:0007669"/>
    <property type="project" value="InterPro"/>
</dbReference>
<comment type="similarity">
    <text evidence="1">Belongs to the LysR transcriptional regulatory family.</text>
</comment>
<dbReference type="Pfam" id="PF00126">
    <property type="entry name" value="HTH_1"/>
    <property type="match status" value="1"/>
</dbReference>
<evidence type="ECO:0000256" key="2">
    <source>
        <dbReference type="ARBA" id="ARBA00023015"/>
    </source>
</evidence>
<name>A0A1H7KBL1_9FIRM</name>
<accession>A0A1H7KBL1</accession>
<dbReference type="InterPro" id="IPR036390">
    <property type="entry name" value="WH_DNA-bd_sf"/>
</dbReference>
<organism evidence="6 7">
    <name type="scientific">Pseudobutyrivibrio ruminis</name>
    <dbReference type="NCBI Taxonomy" id="46206"/>
    <lineage>
        <taxon>Bacteria</taxon>
        <taxon>Bacillati</taxon>
        <taxon>Bacillota</taxon>
        <taxon>Clostridia</taxon>
        <taxon>Lachnospirales</taxon>
        <taxon>Lachnospiraceae</taxon>
        <taxon>Pseudobutyrivibrio</taxon>
    </lineage>
</organism>
<dbReference type="RefSeq" id="WP_044936490.1">
    <property type="nucleotide sequence ID" value="NZ_FNZX01000012.1"/>
</dbReference>
<keyword evidence="3 6" id="KW-0238">DNA-binding</keyword>
<dbReference type="GO" id="GO:0032993">
    <property type="term" value="C:protein-DNA complex"/>
    <property type="evidence" value="ECO:0007669"/>
    <property type="project" value="TreeGrafter"/>
</dbReference>
<dbReference type="Gene3D" id="1.10.10.10">
    <property type="entry name" value="Winged helix-like DNA-binding domain superfamily/Winged helix DNA-binding domain"/>
    <property type="match status" value="1"/>
</dbReference>
<gene>
    <name evidence="6" type="ORF">SAMN02910377_01965</name>
</gene>
<evidence type="ECO:0000256" key="3">
    <source>
        <dbReference type="ARBA" id="ARBA00023125"/>
    </source>
</evidence>
<dbReference type="FunFam" id="1.10.10.10:FF:000001">
    <property type="entry name" value="LysR family transcriptional regulator"/>
    <property type="match status" value="1"/>
</dbReference>
<evidence type="ECO:0000313" key="7">
    <source>
        <dbReference type="Proteomes" id="UP000182321"/>
    </source>
</evidence>
<evidence type="ECO:0000313" key="6">
    <source>
        <dbReference type="EMBL" id="SEK83934.1"/>
    </source>
</evidence>
<feature type="domain" description="HTH lysR-type" evidence="5">
    <location>
        <begin position="1"/>
        <end position="59"/>
    </location>
</feature>
<dbReference type="InterPro" id="IPR036388">
    <property type="entry name" value="WH-like_DNA-bd_sf"/>
</dbReference>
<dbReference type="SUPFAM" id="SSF46785">
    <property type="entry name" value="Winged helix' DNA-binding domain"/>
    <property type="match status" value="1"/>
</dbReference>